<dbReference type="PANTHER" id="PTHR47083">
    <property type="entry name" value="TESTIS-EXPRESSED PROTEIN 11"/>
    <property type="match status" value="1"/>
</dbReference>
<dbReference type="InterPro" id="IPR011990">
    <property type="entry name" value="TPR-like_helical_dom_sf"/>
</dbReference>
<dbReference type="SUPFAM" id="SSF48452">
    <property type="entry name" value="TPR-like"/>
    <property type="match status" value="2"/>
</dbReference>
<dbReference type="Gene3D" id="1.25.40.10">
    <property type="entry name" value="Tetratricopeptide repeat domain"/>
    <property type="match status" value="2"/>
</dbReference>
<evidence type="ECO:0000256" key="1">
    <source>
        <dbReference type="ARBA" id="ARBA00023254"/>
    </source>
</evidence>
<keyword evidence="4" id="KW-1185">Reference proteome</keyword>
<feature type="region of interest" description="Disordered" evidence="3">
    <location>
        <begin position="1011"/>
        <end position="1042"/>
    </location>
</feature>
<gene>
    <name evidence="5" type="primary">LOC102800621</name>
</gene>
<sequence>MDEFGGSCLSKLSQVQELIRELEKETEATKCATLVEKLYAIVDGLPELDKDKKEHGKLEKEVQSCSVSLWNIAVTRKTGGTISNSLNAKLRHVASTLSFVASAGTSEEFILKRQIMMGIKSGRAWLDCSNPTMAENSLELALQCLERHQNQVIDAVNQGKLPNPDKSKLELEKDFFRIYAFKAECGVALSKHDEAFQFIQRAKEILKRLPKEGTFLCFLCYNFGVDTFHMQKYEESITWLRESFELGKGVQSVGPKNQAKTLRVLANCYLELDGKQHWQKALNAVGLANAEHSHPAGLHLKVKILLLGDSPDTRLQSAFDDVLRHPDLSIDMALETIKLVTQYNNEYCESDQIDKAKEFIEECINTDYCESDQINKARRFIEECINSEYCESDLIDKARFIEEYIDSEYCESDQIDTAKEFIEECINKHLSGQPLQHDALKRFQFIIWERASQAYESNNFDEALIWFNYSLSLFNKNDESSWKNLSKLQRNITSCHIGLQQFDKAADTVKEAQQYDSLSPHTHYLIYKIALSQCDNTKAVDALQKMCALANNKDDAEKQENKQDDIHVLICLAAQLAFEKSNREVAVTALEGLVENADNIQQVLTSLRCLIRLKLTINSADDQKRSENTDILKYVETAYSKLTEMKGKQESCESVQKEAAWFMKIAWNLGIQNENSSYNMHQFFYHCCKFGRLCAVDMGNLIRQKTCMLMAAASCLQMAKDISNEQEKKTALHQVLSHVKECREIRQQIKDNKISDTDTQKDTTVVLLVLYEFEAYARLGQTDELSKILDKALSLPFAEPKTFETMAALSMESPSNCKVVSIRALKVSVKKYMQAENPDYIKCSKVFRSLIQLSLKDNSSTDIDSKEETWQYYMEVVQIIENKAKGDYPEIETVWLMTKAWNCGIYLYSASHYQEAERWCSLAINLLKHLSDLKSNYEPQMTIVYAEILSKLDSTSFPTAGDKFDRLQKRPWGYDRLFGGWLTDAVNGLAVAEDQRIDLKKSSLLVKVASPSGEQFKSKPQGASPYHGKFSLGTTTEGADKD</sequence>
<keyword evidence="1" id="KW-0469">Meiosis</keyword>
<evidence type="ECO:0000256" key="2">
    <source>
        <dbReference type="ARBA" id="ARBA00031845"/>
    </source>
</evidence>
<dbReference type="InterPro" id="IPR042861">
    <property type="entry name" value="TEX11"/>
</dbReference>
<name>A0ABM0N0U8_SACKO</name>
<evidence type="ECO:0000313" key="5">
    <source>
        <dbReference type="RefSeq" id="XP_006825889.1"/>
    </source>
</evidence>
<dbReference type="PANTHER" id="PTHR47083:SF1">
    <property type="entry name" value="TESTIS-EXPRESSED PROTEIN 11"/>
    <property type="match status" value="1"/>
</dbReference>
<feature type="compositionally biased region" description="Polar residues" evidence="3">
    <location>
        <begin position="1032"/>
        <end position="1042"/>
    </location>
</feature>
<dbReference type="RefSeq" id="XP_006825889.1">
    <property type="nucleotide sequence ID" value="XM_006825826.1"/>
</dbReference>
<dbReference type="Proteomes" id="UP000694865">
    <property type="component" value="Unplaced"/>
</dbReference>
<dbReference type="InterPro" id="IPR013940">
    <property type="entry name" value="Spo22/ZIP4/TEX11"/>
</dbReference>
<proteinExistence type="predicted"/>
<protein>
    <recommendedName>
        <fullName evidence="2">Protein ZIP4 homolog</fullName>
    </recommendedName>
</protein>
<organism evidence="4 5">
    <name type="scientific">Saccoglossus kowalevskii</name>
    <name type="common">Acorn worm</name>
    <dbReference type="NCBI Taxonomy" id="10224"/>
    <lineage>
        <taxon>Eukaryota</taxon>
        <taxon>Metazoa</taxon>
        <taxon>Hemichordata</taxon>
        <taxon>Enteropneusta</taxon>
        <taxon>Harrimaniidae</taxon>
        <taxon>Saccoglossus</taxon>
    </lineage>
</organism>
<evidence type="ECO:0000256" key="3">
    <source>
        <dbReference type="SAM" id="MobiDB-lite"/>
    </source>
</evidence>
<reference evidence="5" key="1">
    <citation type="submission" date="2025-08" db="UniProtKB">
        <authorList>
            <consortium name="RefSeq"/>
        </authorList>
    </citation>
    <scope>IDENTIFICATION</scope>
    <source>
        <tissue evidence="5">Testes</tissue>
    </source>
</reference>
<dbReference type="Pfam" id="PF08631">
    <property type="entry name" value="SPO22"/>
    <property type="match status" value="1"/>
</dbReference>
<evidence type="ECO:0000313" key="4">
    <source>
        <dbReference type="Proteomes" id="UP000694865"/>
    </source>
</evidence>
<accession>A0ABM0N0U8</accession>
<dbReference type="GeneID" id="102800621"/>